<dbReference type="SUPFAM" id="SSF63411">
    <property type="entry name" value="LuxS/MPP-like metallohydrolase"/>
    <property type="match status" value="2"/>
</dbReference>
<dbReference type="AlphaFoldDB" id="A0A5P0ZFR6"/>
<evidence type="ECO:0000259" key="2">
    <source>
        <dbReference type="Pfam" id="PF05193"/>
    </source>
</evidence>
<dbReference type="RefSeq" id="WP_153382090.1">
    <property type="nucleotide sequence ID" value="NZ_VDFM01000002.1"/>
</dbReference>
<comment type="caution">
    <text evidence="3">The sequence shown here is derived from an EMBL/GenBank/DDBJ whole genome shotgun (WGS) entry which is preliminary data.</text>
</comment>
<dbReference type="Gene3D" id="3.30.830.10">
    <property type="entry name" value="Metalloenzyme, LuxS/M16 peptidase-like"/>
    <property type="match status" value="2"/>
</dbReference>
<dbReference type="Pfam" id="PF05193">
    <property type="entry name" value="Peptidase_M16_C"/>
    <property type="match status" value="1"/>
</dbReference>
<dbReference type="InterPro" id="IPR011765">
    <property type="entry name" value="Pept_M16_N"/>
</dbReference>
<dbReference type="PANTHER" id="PTHR11851">
    <property type="entry name" value="METALLOPROTEASE"/>
    <property type="match status" value="1"/>
</dbReference>
<protein>
    <submittedName>
        <fullName evidence="3">Insulinase family protein</fullName>
    </submittedName>
</protein>
<dbReference type="NCBIfam" id="NF047421">
    <property type="entry name" value="YfmH_fam"/>
    <property type="match status" value="1"/>
</dbReference>
<dbReference type="GO" id="GO:0046872">
    <property type="term" value="F:metal ion binding"/>
    <property type="evidence" value="ECO:0007669"/>
    <property type="project" value="InterPro"/>
</dbReference>
<evidence type="ECO:0000313" key="3">
    <source>
        <dbReference type="EMBL" id="MQS51886.1"/>
    </source>
</evidence>
<feature type="domain" description="Peptidase M16 N-terminal" evidence="1">
    <location>
        <begin position="52"/>
        <end position="162"/>
    </location>
</feature>
<dbReference type="InterPro" id="IPR050361">
    <property type="entry name" value="MPP/UQCRC_Complex"/>
</dbReference>
<dbReference type="PANTHER" id="PTHR11851:SF134">
    <property type="entry name" value="ZINC-DEPENDENT PROTEASE"/>
    <property type="match status" value="1"/>
</dbReference>
<evidence type="ECO:0000313" key="4">
    <source>
        <dbReference type="Proteomes" id="UP000380386"/>
    </source>
</evidence>
<dbReference type="Proteomes" id="UP000380386">
    <property type="component" value="Unassembled WGS sequence"/>
</dbReference>
<organism evidence="3 4">
    <name type="scientific">Companilactobacillus mishanensis</name>
    <dbReference type="NCBI Taxonomy" id="2486008"/>
    <lineage>
        <taxon>Bacteria</taxon>
        <taxon>Bacillati</taxon>
        <taxon>Bacillota</taxon>
        <taxon>Bacilli</taxon>
        <taxon>Lactobacillales</taxon>
        <taxon>Lactobacillaceae</taxon>
        <taxon>Companilactobacillus</taxon>
    </lineage>
</organism>
<dbReference type="Pfam" id="PF00675">
    <property type="entry name" value="Peptidase_M16"/>
    <property type="match status" value="1"/>
</dbReference>
<dbReference type="InterPro" id="IPR007863">
    <property type="entry name" value="Peptidase_M16_C"/>
</dbReference>
<evidence type="ECO:0000259" key="1">
    <source>
        <dbReference type="Pfam" id="PF00675"/>
    </source>
</evidence>
<dbReference type="OrthoDB" id="9811314at2"/>
<sequence>MAEKLQKFTKKLPNGFEIEMVPLKGYKQIYSVAMANFGSVNTKLADGSRLPAGIAHFIEHKLFAKPGYDVSEKFAEYGANSNAYTSYTKTAYLFQTLENPYDNLKILLDLFQHPHFTEENVASERGIINQEIQMYLDMPEWVLEQRILEQLYPGDPIAADIAGSTETLQQINAKNLLDTYRTNYRPDNMSLAIVGDVDFDKVVDIVEQSPFETDKGCPKTAENSFVEIGPGAEGKMNISQSRSAFGIRVDTNSRGYDLVKLQYILNMIMETLIGESSENYQDMTNKDIIDDSFSYNVVAENDYCFIIISGSTNKPQEFQDYLRKCLLDNKLKDVLTKDKFERIKRDAIGAYLFAQNSPDAIANQMAELYFYDVDYLQLVQLLDSISLDEVLNSADEVFQNDNFTYYNLLADGKD</sequence>
<name>A0A5P0ZFR6_9LACO</name>
<gene>
    <name evidence="3" type="ORF">FHL02_02505</name>
</gene>
<dbReference type="EMBL" id="VDFM01000002">
    <property type="protein sequence ID" value="MQS51886.1"/>
    <property type="molecule type" value="Genomic_DNA"/>
</dbReference>
<feature type="domain" description="Peptidase M16 C-terminal" evidence="2">
    <location>
        <begin position="171"/>
        <end position="345"/>
    </location>
</feature>
<accession>A0A5P0ZFR6</accession>
<reference evidence="3 4" key="1">
    <citation type="journal article" date="2019" name="Syst. Appl. Microbiol.">
        <title>Polyphasic characterization of two novel Lactobacillus spp. isolated from blown salami packages: Description of Lactobacillus halodurans sp. nov. and Lactobacillus salsicarnum sp. nov.</title>
        <authorList>
            <person name="Schuster J.A."/>
            <person name="Klingl A."/>
            <person name="Vogel R.F."/>
            <person name="Ehrmann M.A."/>
        </authorList>
    </citation>
    <scope>NUCLEOTIDE SEQUENCE [LARGE SCALE GENOMIC DNA]</scope>
    <source>
        <strain evidence="3 4">TMW 1.2118</strain>
    </source>
</reference>
<proteinExistence type="predicted"/>
<dbReference type="InterPro" id="IPR011249">
    <property type="entry name" value="Metalloenz_LuxS/M16"/>
</dbReference>